<evidence type="ECO:0000313" key="3">
    <source>
        <dbReference type="EMBL" id="HHM95621.1"/>
    </source>
</evidence>
<reference evidence="3" key="1">
    <citation type="journal article" date="2020" name="mSystems">
        <title>Genome- and Community-Level Interaction Insights into Carbon Utilization and Element Cycling Functions of Hydrothermarchaeota in Hydrothermal Sediment.</title>
        <authorList>
            <person name="Zhou Z."/>
            <person name="Liu Y."/>
            <person name="Xu W."/>
            <person name="Pan J."/>
            <person name="Luo Z.H."/>
            <person name="Li M."/>
        </authorList>
    </citation>
    <scope>NUCLEOTIDE SEQUENCE [LARGE SCALE GENOMIC DNA]</scope>
    <source>
        <strain evidence="3">SpSt-1065</strain>
    </source>
</reference>
<comment type="caution">
    <text evidence="3">The sequence shown here is derived from an EMBL/GenBank/DDBJ whole genome shotgun (WGS) entry which is preliminary data.</text>
</comment>
<dbReference type="GO" id="GO:0016787">
    <property type="term" value="F:hydrolase activity"/>
    <property type="evidence" value="ECO:0007669"/>
    <property type="project" value="InterPro"/>
</dbReference>
<dbReference type="SUPFAM" id="SSF53474">
    <property type="entry name" value="alpha/beta-Hydrolases"/>
    <property type="match status" value="1"/>
</dbReference>
<evidence type="ECO:0000259" key="2">
    <source>
        <dbReference type="Pfam" id="PF01738"/>
    </source>
</evidence>
<dbReference type="InterPro" id="IPR002925">
    <property type="entry name" value="Dienelactn_hydro"/>
</dbReference>
<sequence>MGGMIVFPSDSIETPGYLALPARTRVPGVVVIQERWGLEQQMKDVTDRFAAEGFVALAPFLFHVRIARKLDEARKLAMELEDDQAVAELVAAARSPFPATMSLAPPSTWSTSTRVAHFPYSPPTRVPSSGLPPSLPGRNPQFDRTSAITALPTARSLRRGRSGYSAE</sequence>
<proteinExistence type="predicted"/>
<feature type="region of interest" description="Disordered" evidence="1">
    <location>
        <begin position="120"/>
        <end position="167"/>
    </location>
</feature>
<organism evidence="3">
    <name type="scientific">Thermomicrobium roseum</name>
    <dbReference type="NCBI Taxonomy" id="500"/>
    <lineage>
        <taxon>Bacteria</taxon>
        <taxon>Pseudomonadati</taxon>
        <taxon>Thermomicrobiota</taxon>
        <taxon>Thermomicrobia</taxon>
        <taxon>Thermomicrobiales</taxon>
        <taxon>Thermomicrobiaceae</taxon>
        <taxon>Thermomicrobium</taxon>
    </lineage>
</organism>
<dbReference type="PANTHER" id="PTHR46623:SF6">
    <property type="entry name" value="ALPHA_BETA-HYDROLASES SUPERFAMILY PROTEIN"/>
    <property type="match status" value="1"/>
</dbReference>
<dbReference type="EMBL" id="DRWX01000006">
    <property type="protein sequence ID" value="HHM95621.1"/>
    <property type="molecule type" value="Genomic_DNA"/>
</dbReference>
<dbReference type="Pfam" id="PF01738">
    <property type="entry name" value="DLH"/>
    <property type="match status" value="1"/>
</dbReference>
<evidence type="ECO:0000256" key="1">
    <source>
        <dbReference type="SAM" id="MobiDB-lite"/>
    </source>
</evidence>
<name>A0A7C5VX46_THERO</name>
<gene>
    <name evidence="3" type="ORF">ENM21_00140</name>
</gene>
<protein>
    <recommendedName>
        <fullName evidence="2">Dienelactone hydrolase domain-containing protein</fullName>
    </recommendedName>
</protein>
<dbReference type="InterPro" id="IPR051049">
    <property type="entry name" value="Dienelactone_hydrolase-like"/>
</dbReference>
<dbReference type="Gene3D" id="3.40.50.1820">
    <property type="entry name" value="alpha/beta hydrolase"/>
    <property type="match status" value="1"/>
</dbReference>
<dbReference type="PANTHER" id="PTHR46623">
    <property type="entry name" value="CARBOXYMETHYLENEBUTENOLIDASE-RELATED"/>
    <property type="match status" value="1"/>
</dbReference>
<dbReference type="InterPro" id="IPR029058">
    <property type="entry name" value="AB_hydrolase_fold"/>
</dbReference>
<feature type="domain" description="Dienelactone hydrolase" evidence="2">
    <location>
        <begin position="16"/>
        <end position="88"/>
    </location>
</feature>
<dbReference type="AlphaFoldDB" id="A0A7C5VX46"/>
<accession>A0A7C5VX46</accession>